<dbReference type="PANTHER" id="PTHR46300:SF7">
    <property type="entry name" value="P450, PUTATIVE (EUROFUNG)-RELATED"/>
    <property type="match status" value="1"/>
</dbReference>
<evidence type="ECO:0000256" key="6">
    <source>
        <dbReference type="ARBA" id="ARBA00023004"/>
    </source>
</evidence>
<dbReference type="PRINTS" id="PR00463">
    <property type="entry name" value="EP450I"/>
</dbReference>
<evidence type="ECO:0000256" key="5">
    <source>
        <dbReference type="ARBA" id="ARBA00023002"/>
    </source>
</evidence>
<gene>
    <name evidence="11" type="primary">ordA</name>
    <name evidence="11" type="ORF">Cob_v013251</name>
</gene>
<dbReference type="InterPro" id="IPR017972">
    <property type="entry name" value="Cyt_P450_CS"/>
</dbReference>
<evidence type="ECO:0000313" key="12">
    <source>
        <dbReference type="Proteomes" id="UP000014480"/>
    </source>
</evidence>
<evidence type="ECO:0000256" key="9">
    <source>
        <dbReference type="RuleBase" id="RU000461"/>
    </source>
</evidence>
<keyword evidence="6 8" id="KW-0408">Iron</keyword>
<proteinExistence type="inferred from homology"/>
<keyword evidence="3 8" id="KW-0349">Heme</keyword>
<keyword evidence="4 8" id="KW-0479">Metal-binding</keyword>
<dbReference type="Gene3D" id="1.10.630.10">
    <property type="entry name" value="Cytochrome P450"/>
    <property type="match status" value="1"/>
</dbReference>
<comment type="cofactor">
    <cofactor evidence="1 8">
        <name>heme</name>
        <dbReference type="ChEBI" id="CHEBI:30413"/>
    </cofactor>
</comment>
<dbReference type="STRING" id="1213857.A0A484F6B0"/>
<keyword evidence="10" id="KW-1133">Transmembrane helix</keyword>
<evidence type="ECO:0000313" key="11">
    <source>
        <dbReference type="EMBL" id="TDZ13303.1"/>
    </source>
</evidence>
<dbReference type="InterPro" id="IPR002401">
    <property type="entry name" value="Cyt_P450_E_grp-I"/>
</dbReference>
<accession>A0A484F6B0</accession>
<dbReference type="GO" id="GO:0016705">
    <property type="term" value="F:oxidoreductase activity, acting on paired donors, with incorporation or reduction of molecular oxygen"/>
    <property type="evidence" value="ECO:0007669"/>
    <property type="project" value="InterPro"/>
</dbReference>
<dbReference type="GO" id="GO:0005506">
    <property type="term" value="F:iron ion binding"/>
    <property type="evidence" value="ECO:0007669"/>
    <property type="project" value="InterPro"/>
</dbReference>
<reference evidence="12" key="2">
    <citation type="journal article" date="2019" name="Mol. Plant Microbe Interact.">
        <title>Genome sequence resources for four phytopathogenic fungi from the Colletotrichum orbiculare species complex.</title>
        <authorList>
            <person name="Gan P."/>
            <person name="Tsushima A."/>
            <person name="Narusaka M."/>
            <person name="Narusaka Y."/>
            <person name="Takano Y."/>
            <person name="Kubo Y."/>
            <person name="Shirasu K."/>
        </authorList>
    </citation>
    <scope>GENOME REANNOTATION</scope>
    <source>
        <strain evidence="12">104-T / ATCC 96160 / CBS 514.97 / LARS 414 / MAFF 240422</strain>
    </source>
</reference>
<reference evidence="12" key="1">
    <citation type="journal article" date="2013" name="New Phytol.">
        <title>Comparative genomic and transcriptomic analyses reveal the hemibiotrophic stage shift of Colletotrichum fungi.</title>
        <authorList>
            <person name="Gan P."/>
            <person name="Ikeda K."/>
            <person name="Irieda H."/>
            <person name="Narusaka M."/>
            <person name="O'Connell R.J."/>
            <person name="Narusaka Y."/>
            <person name="Takano Y."/>
            <person name="Kubo Y."/>
            <person name="Shirasu K."/>
        </authorList>
    </citation>
    <scope>NUCLEOTIDE SEQUENCE [LARGE SCALE GENOMIC DNA]</scope>
    <source>
        <strain evidence="12">104-T / ATCC 96160 / CBS 514.97 / LARS 414 / MAFF 240422</strain>
    </source>
</reference>
<evidence type="ECO:0000256" key="1">
    <source>
        <dbReference type="ARBA" id="ARBA00001971"/>
    </source>
</evidence>
<name>A0A484F6B0_COLOR</name>
<evidence type="ECO:0000256" key="2">
    <source>
        <dbReference type="ARBA" id="ARBA00010617"/>
    </source>
</evidence>
<evidence type="ECO:0000256" key="10">
    <source>
        <dbReference type="SAM" id="Phobius"/>
    </source>
</evidence>
<dbReference type="EMBL" id="AMCV02000070">
    <property type="protein sequence ID" value="TDZ13303.1"/>
    <property type="molecule type" value="Genomic_DNA"/>
</dbReference>
<dbReference type="PRINTS" id="PR00385">
    <property type="entry name" value="P450"/>
</dbReference>
<dbReference type="GO" id="GO:0004497">
    <property type="term" value="F:monooxygenase activity"/>
    <property type="evidence" value="ECO:0007669"/>
    <property type="project" value="UniProtKB-KW"/>
</dbReference>
<dbReference type="SUPFAM" id="SSF48264">
    <property type="entry name" value="Cytochrome P450"/>
    <property type="match status" value="1"/>
</dbReference>
<evidence type="ECO:0000256" key="4">
    <source>
        <dbReference type="ARBA" id="ARBA00022723"/>
    </source>
</evidence>
<dbReference type="CDD" id="cd11065">
    <property type="entry name" value="CYP64-like"/>
    <property type="match status" value="1"/>
</dbReference>
<feature type="binding site" description="axial binding residue" evidence="8">
    <location>
        <position position="417"/>
    </location>
    <ligand>
        <name>heme</name>
        <dbReference type="ChEBI" id="CHEBI:30413"/>
    </ligand>
    <ligandPart>
        <name>Fe</name>
        <dbReference type="ChEBI" id="CHEBI:18248"/>
    </ligandPart>
</feature>
<keyword evidence="12" id="KW-1185">Reference proteome</keyword>
<dbReference type="InterPro" id="IPR050364">
    <property type="entry name" value="Cytochrome_P450_fung"/>
</dbReference>
<dbReference type="InterPro" id="IPR036396">
    <property type="entry name" value="Cyt_P450_sf"/>
</dbReference>
<dbReference type="GO" id="GO:0020037">
    <property type="term" value="F:heme binding"/>
    <property type="evidence" value="ECO:0007669"/>
    <property type="project" value="InterPro"/>
</dbReference>
<dbReference type="AlphaFoldDB" id="A0A484F6B0"/>
<keyword evidence="7 9" id="KW-0503">Monooxygenase</keyword>
<protein>
    <submittedName>
        <fullName evidence="11">O-methylsterigmatocystin oxidoreductase</fullName>
    </submittedName>
</protein>
<sequence>MPDSTIFVGFVATLLTIFLFDRLLRAARNFARLPLPPGPKGLPFVGNVRDLPKQDTFEAVHWAKFGELYGPISSINVLGKTIIVVNDAKTAIDMLEKQSTYSSRPQFYFTGEIVGWGDTTVSLSYNEKLRSHRKNFARIIGTKSSTAQYHAMQEAEVAHFLLHLLDDPDNLRDHIKRQASWFGHIEAASSNPGQYWVDVLPILRHVPDWVPGTGWKRLARKWASELNTAIELPYAFVEHQMAEGRRNLSFVANLISSSSNTAEETHSNKWSSATLYSGGADTTVSTVACFFLAMTQYPDVQAKAQAEIDRVVGTGRLPVIGDRDNLPYVEAIVKETLRWHTVLPLCVPHTREEETTYGGYRIPGGALILPNVWSFTHDSSIYRDPEVFRPERHLSIESNQPEMDPRKFVFGFGRRVCPGRVFAENTLFLDFAQSLAVFNFEKPIVNGQVMEQKLDSMPGTISHVGAYETRIRPRSAQHEGMVRSLEKKYPWQNSDRGTLNRLRIPAVVMPV</sequence>
<dbReference type="PROSITE" id="PS00086">
    <property type="entry name" value="CYTOCHROME_P450"/>
    <property type="match status" value="1"/>
</dbReference>
<evidence type="ECO:0000256" key="3">
    <source>
        <dbReference type="ARBA" id="ARBA00022617"/>
    </source>
</evidence>
<keyword evidence="10" id="KW-0472">Membrane</keyword>
<dbReference type="InterPro" id="IPR001128">
    <property type="entry name" value="Cyt_P450"/>
</dbReference>
<comment type="caution">
    <text evidence="11">The sequence shown here is derived from an EMBL/GenBank/DDBJ whole genome shotgun (WGS) entry which is preliminary data.</text>
</comment>
<feature type="transmembrane region" description="Helical" evidence="10">
    <location>
        <begin position="6"/>
        <end position="24"/>
    </location>
</feature>
<dbReference type="Pfam" id="PF00067">
    <property type="entry name" value="p450"/>
    <property type="match status" value="2"/>
</dbReference>
<keyword evidence="5 9" id="KW-0560">Oxidoreductase</keyword>
<comment type="similarity">
    <text evidence="2 9">Belongs to the cytochrome P450 family.</text>
</comment>
<evidence type="ECO:0000256" key="8">
    <source>
        <dbReference type="PIRSR" id="PIRSR602401-1"/>
    </source>
</evidence>
<dbReference type="PANTHER" id="PTHR46300">
    <property type="entry name" value="P450, PUTATIVE (EUROFUNG)-RELATED-RELATED"/>
    <property type="match status" value="1"/>
</dbReference>
<evidence type="ECO:0000256" key="7">
    <source>
        <dbReference type="ARBA" id="ARBA00023033"/>
    </source>
</evidence>
<dbReference type="OrthoDB" id="2789670at2759"/>
<organism evidence="11 12">
    <name type="scientific">Colletotrichum orbiculare (strain 104-T / ATCC 96160 / CBS 514.97 / LARS 414 / MAFF 240422)</name>
    <name type="common">Cucumber anthracnose fungus</name>
    <name type="synonym">Colletotrichum lagenarium</name>
    <dbReference type="NCBI Taxonomy" id="1213857"/>
    <lineage>
        <taxon>Eukaryota</taxon>
        <taxon>Fungi</taxon>
        <taxon>Dikarya</taxon>
        <taxon>Ascomycota</taxon>
        <taxon>Pezizomycotina</taxon>
        <taxon>Sordariomycetes</taxon>
        <taxon>Hypocreomycetidae</taxon>
        <taxon>Glomerellales</taxon>
        <taxon>Glomerellaceae</taxon>
        <taxon>Colletotrichum</taxon>
        <taxon>Colletotrichum orbiculare species complex</taxon>
    </lineage>
</organism>
<keyword evidence="10" id="KW-0812">Transmembrane</keyword>
<dbReference type="Proteomes" id="UP000014480">
    <property type="component" value="Unassembled WGS sequence"/>
</dbReference>